<sequence length="270" mass="31416">MKNKKQNFIFILFEGISPEKSSNLEDGLPLKLSRYSFLLQIHYMTLPFLILILGCVQNLNYRDTSGEERYFSVSKSYYRDAVGAFIIYDITNEESFNKLDFWFEEFINFSKENAIPMIIGNKFDLEKERKISKEMGENFAEENKGLFMETSAKDGTNIQEAFEELTKEILNVFENEQKKDNITINNPDSQNDSSCFILIGNRAAGKTNIISRFQKNEFNPNSKTIIGAEFANIILEIKGKKIQLQTWDFMYCIDFLLESKSVIRTHFFSD</sequence>
<dbReference type="InterPro" id="IPR005225">
    <property type="entry name" value="Small_GTP-bd"/>
</dbReference>
<dbReference type="EMBL" id="JAPDFW010000056">
    <property type="protein sequence ID" value="KAJ5077769.1"/>
    <property type="molecule type" value="Genomic_DNA"/>
</dbReference>
<dbReference type="SMART" id="SM00173">
    <property type="entry name" value="RAS"/>
    <property type="match status" value="1"/>
</dbReference>
<dbReference type="Pfam" id="PF08477">
    <property type="entry name" value="Roc"/>
    <property type="match status" value="1"/>
</dbReference>
<dbReference type="PROSITE" id="PS51421">
    <property type="entry name" value="RAS"/>
    <property type="match status" value="1"/>
</dbReference>
<dbReference type="GO" id="GO:0005525">
    <property type="term" value="F:GTP binding"/>
    <property type="evidence" value="ECO:0007669"/>
    <property type="project" value="InterPro"/>
</dbReference>
<comment type="caution">
    <text evidence="2">The sequence shown here is derived from an EMBL/GenBank/DDBJ whole genome shotgun (WGS) entry which is preliminary data.</text>
</comment>
<dbReference type="PRINTS" id="PR00449">
    <property type="entry name" value="RASTRNSFRMNG"/>
</dbReference>
<evidence type="ECO:0008006" key="4">
    <source>
        <dbReference type="Google" id="ProtNLM"/>
    </source>
</evidence>
<dbReference type="InterPro" id="IPR050209">
    <property type="entry name" value="Rab_GTPases_membrane_traffic"/>
</dbReference>
<dbReference type="OrthoDB" id="25896at2759"/>
<comment type="similarity">
    <text evidence="1">Belongs to the small GTPase superfamily. Rab family.</text>
</comment>
<proteinExistence type="inferred from homology"/>
<name>A0A9Q0RF49_ANAIG</name>
<accession>A0A9Q0RF49</accession>
<dbReference type="GO" id="GO:0003924">
    <property type="term" value="F:GTPase activity"/>
    <property type="evidence" value="ECO:0007669"/>
    <property type="project" value="InterPro"/>
</dbReference>
<dbReference type="PROSITE" id="PS51419">
    <property type="entry name" value="RAB"/>
    <property type="match status" value="1"/>
</dbReference>
<dbReference type="InterPro" id="IPR001806">
    <property type="entry name" value="Small_GTPase"/>
</dbReference>
<dbReference type="NCBIfam" id="TIGR00231">
    <property type="entry name" value="small_GTP"/>
    <property type="match status" value="1"/>
</dbReference>
<evidence type="ECO:0000313" key="3">
    <source>
        <dbReference type="Proteomes" id="UP001149090"/>
    </source>
</evidence>
<protein>
    <recommendedName>
        <fullName evidence="4">GTP-binding protein</fullName>
    </recommendedName>
</protein>
<evidence type="ECO:0000256" key="1">
    <source>
        <dbReference type="ARBA" id="ARBA00006270"/>
    </source>
</evidence>
<dbReference type="PANTHER" id="PTHR47979">
    <property type="entry name" value="DRAB11-RELATED"/>
    <property type="match status" value="1"/>
</dbReference>
<dbReference type="InterPro" id="IPR027417">
    <property type="entry name" value="P-loop_NTPase"/>
</dbReference>
<dbReference type="AlphaFoldDB" id="A0A9Q0RF49"/>
<keyword evidence="3" id="KW-1185">Reference proteome</keyword>
<dbReference type="Pfam" id="PF00071">
    <property type="entry name" value="Ras"/>
    <property type="match status" value="1"/>
</dbReference>
<reference evidence="2" key="1">
    <citation type="submission" date="2022-10" db="EMBL/GenBank/DDBJ databases">
        <title>Novel sulphate-reducing endosymbionts in the free-living metamonad Anaeramoeba.</title>
        <authorList>
            <person name="Jerlstrom-Hultqvist J."/>
            <person name="Cepicka I."/>
            <person name="Gallot-Lavallee L."/>
            <person name="Salas-Leiva D."/>
            <person name="Curtis B.A."/>
            <person name="Zahonova K."/>
            <person name="Pipaliya S."/>
            <person name="Dacks J."/>
            <person name="Roger A.J."/>
        </authorList>
    </citation>
    <scope>NUCLEOTIDE SEQUENCE</scope>
    <source>
        <strain evidence="2">BMAN</strain>
    </source>
</reference>
<dbReference type="Gene3D" id="3.40.50.300">
    <property type="entry name" value="P-loop containing nucleotide triphosphate hydrolases"/>
    <property type="match status" value="2"/>
</dbReference>
<dbReference type="SUPFAM" id="SSF52540">
    <property type="entry name" value="P-loop containing nucleoside triphosphate hydrolases"/>
    <property type="match status" value="2"/>
</dbReference>
<evidence type="ECO:0000313" key="2">
    <source>
        <dbReference type="EMBL" id="KAJ5077769.1"/>
    </source>
</evidence>
<dbReference type="SMART" id="SM00174">
    <property type="entry name" value="RHO"/>
    <property type="match status" value="1"/>
</dbReference>
<dbReference type="FunFam" id="3.40.50.300:FF:001447">
    <property type="entry name" value="Ras-related protein Rab-1B"/>
    <property type="match status" value="1"/>
</dbReference>
<gene>
    <name evidence="2" type="ORF">M0811_05459</name>
</gene>
<dbReference type="SMART" id="SM00175">
    <property type="entry name" value="RAB"/>
    <property type="match status" value="1"/>
</dbReference>
<dbReference type="Proteomes" id="UP001149090">
    <property type="component" value="Unassembled WGS sequence"/>
</dbReference>
<organism evidence="2 3">
    <name type="scientific">Anaeramoeba ignava</name>
    <name type="common">Anaerobic marine amoeba</name>
    <dbReference type="NCBI Taxonomy" id="1746090"/>
    <lineage>
        <taxon>Eukaryota</taxon>
        <taxon>Metamonada</taxon>
        <taxon>Anaeramoebidae</taxon>
        <taxon>Anaeramoeba</taxon>
    </lineage>
</organism>
<dbReference type="CDD" id="cd00154">
    <property type="entry name" value="Rab"/>
    <property type="match status" value="1"/>
</dbReference>